<dbReference type="OrthoDB" id="6382410at2"/>
<dbReference type="Pfam" id="PF00211">
    <property type="entry name" value="Guanylate_cyc"/>
    <property type="match status" value="1"/>
</dbReference>
<protein>
    <submittedName>
        <fullName evidence="2">Putative adenylate/guanylate cyclase</fullName>
    </submittedName>
</protein>
<dbReference type="EMBL" id="AMZN01000006">
    <property type="protein sequence ID" value="ELR73472.1"/>
    <property type="molecule type" value="Genomic_DNA"/>
</dbReference>
<accession>L8K1Y5</accession>
<organism evidence="2 3">
    <name type="scientific">Fulvivirga imtechensis AK7</name>
    <dbReference type="NCBI Taxonomy" id="1237149"/>
    <lineage>
        <taxon>Bacteria</taxon>
        <taxon>Pseudomonadati</taxon>
        <taxon>Bacteroidota</taxon>
        <taxon>Cytophagia</taxon>
        <taxon>Cytophagales</taxon>
        <taxon>Fulvivirgaceae</taxon>
        <taxon>Fulvivirga</taxon>
    </lineage>
</organism>
<evidence type="ECO:0000313" key="2">
    <source>
        <dbReference type="EMBL" id="ELR73472.1"/>
    </source>
</evidence>
<dbReference type="PROSITE" id="PS50125">
    <property type="entry name" value="GUANYLATE_CYCLASE_2"/>
    <property type="match status" value="1"/>
</dbReference>
<reference evidence="2 3" key="1">
    <citation type="submission" date="2012-12" db="EMBL/GenBank/DDBJ databases">
        <title>Genome assembly of Fulvivirga imtechensis AK7.</title>
        <authorList>
            <person name="Nupur N."/>
            <person name="Khatri I."/>
            <person name="Kumar R."/>
            <person name="Subramanian S."/>
            <person name="Pinnaka A."/>
        </authorList>
    </citation>
    <scope>NUCLEOTIDE SEQUENCE [LARGE SCALE GENOMIC DNA]</scope>
    <source>
        <strain evidence="2 3">AK7</strain>
    </source>
</reference>
<dbReference type="InterPro" id="IPR029787">
    <property type="entry name" value="Nucleotide_cyclase"/>
</dbReference>
<gene>
    <name evidence="2" type="ORF">C900_04324</name>
</gene>
<dbReference type="SUPFAM" id="SSF47240">
    <property type="entry name" value="Ferritin-like"/>
    <property type="match status" value="1"/>
</dbReference>
<dbReference type="GO" id="GO:0035556">
    <property type="term" value="P:intracellular signal transduction"/>
    <property type="evidence" value="ECO:0007669"/>
    <property type="project" value="InterPro"/>
</dbReference>
<dbReference type="Pfam" id="PF04945">
    <property type="entry name" value="YHS"/>
    <property type="match status" value="1"/>
</dbReference>
<dbReference type="InterPro" id="IPR007029">
    <property type="entry name" value="YHS_dom"/>
</dbReference>
<dbReference type="STRING" id="1237149.C900_04324"/>
<keyword evidence="3" id="KW-1185">Reference proteome</keyword>
<dbReference type="InterPro" id="IPR009078">
    <property type="entry name" value="Ferritin-like_SF"/>
</dbReference>
<dbReference type="AlphaFoldDB" id="L8K1Y5"/>
<evidence type="ECO:0000313" key="3">
    <source>
        <dbReference type="Proteomes" id="UP000011135"/>
    </source>
</evidence>
<dbReference type="RefSeq" id="WP_009578060.1">
    <property type="nucleotide sequence ID" value="NZ_AMZN01000006.1"/>
</dbReference>
<sequence length="219" mass="24534">MEKDIAILMADLSGYTALTDVHGGASAAKIVSQYMELVNHSLCRDCNVVQRIGDQVVITSDHPMELAVTAQNLIKGAMQQRHFLSVHAGLHYGAVYHEGGSLFGSTINVASRIMNMARHGQVLCSESFILSLPDNSPCQFNSAGKHRFKNVLNEMELFEMVNDFTLCFHMDPVCHMLVDPESEDFIWSYRNKDYFFCSPQCKELFMNNPGLFMGEARAN</sequence>
<dbReference type="Gene3D" id="3.30.70.1230">
    <property type="entry name" value="Nucleotide cyclase"/>
    <property type="match status" value="1"/>
</dbReference>
<dbReference type="GO" id="GO:0009190">
    <property type="term" value="P:cyclic nucleotide biosynthetic process"/>
    <property type="evidence" value="ECO:0007669"/>
    <property type="project" value="InterPro"/>
</dbReference>
<dbReference type="GO" id="GO:0004016">
    <property type="term" value="F:adenylate cyclase activity"/>
    <property type="evidence" value="ECO:0007669"/>
    <property type="project" value="UniProtKB-ARBA"/>
</dbReference>
<comment type="caution">
    <text evidence="2">The sequence shown here is derived from an EMBL/GenBank/DDBJ whole genome shotgun (WGS) entry which is preliminary data.</text>
</comment>
<name>L8K1Y5_9BACT</name>
<dbReference type="SUPFAM" id="SSF55073">
    <property type="entry name" value="Nucleotide cyclase"/>
    <property type="match status" value="1"/>
</dbReference>
<dbReference type="eggNOG" id="COG2114">
    <property type="taxonomic scope" value="Bacteria"/>
</dbReference>
<evidence type="ECO:0000259" key="1">
    <source>
        <dbReference type="PROSITE" id="PS50125"/>
    </source>
</evidence>
<dbReference type="InterPro" id="IPR001054">
    <property type="entry name" value="A/G_cyclase"/>
</dbReference>
<proteinExistence type="predicted"/>
<dbReference type="CDD" id="cd07302">
    <property type="entry name" value="CHD"/>
    <property type="match status" value="1"/>
</dbReference>
<dbReference type="Proteomes" id="UP000011135">
    <property type="component" value="Unassembled WGS sequence"/>
</dbReference>
<feature type="domain" description="Guanylate cyclase" evidence="1">
    <location>
        <begin position="6"/>
        <end position="114"/>
    </location>
</feature>